<comment type="caution">
    <text evidence="5">The sequence shown here is derived from an EMBL/GenBank/DDBJ whole genome shotgun (WGS) entry which is preliminary data.</text>
</comment>
<organism evidence="5 6">
    <name type="scientific">Hymenobacter negativus</name>
    <dbReference type="NCBI Taxonomy" id="2795026"/>
    <lineage>
        <taxon>Bacteria</taxon>
        <taxon>Pseudomonadati</taxon>
        <taxon>Bacteroidota</taxon>
        <taxon>Cytophagia</taxon>
        <taxon>Cytophagales</taxon>
        <taxon>Hymenobacteraceae</taxon>
        <taxon>Hymenobacter</taxon>
    </lineage>
</organism>
<dbReference type="Proteomes" id="UP000664369">
    <property type="component" value="Unassembled WGS sequence"/>
</dbReference>
<reference evidence="5 6" key="1">
    <citation type="submission" date="2021-03" db="EMBL/GenBank/DDBJ databases">
        <authorList>
            <person name="Kim M.K."/>
        </authorList>
    </citation>
    <scope>NUCLEOTIDE SEQUENCE [LARGE SCALE GENOMIC DNA]</scope>
    <source>
        <strain evidence="5 6">BT442</strain>
    </source>
</reference>
<dbReference type="Pfam" id="PF18962">
    <property type="entry name" value="Por_Secre_tail"/>
    <property type="match status" value="1"/>
</dbReference>
<dbReference type="NCBIfam" id="TIGR04183">
    <property type="entry name" value="Por_Secre_tail"/>
    <property type="match status" value="1"/>
</dbReference>
<dbReference type="InterPro" id="IPR026444">
    <property type="entry name" value="Secre_tail"/>
</dbReference>
<feature type="signal peptide" evidence="2">
    <location>
        <begin position="1"/>
        <end position="19"/>
    </location>
</feature>
<feature type="domain" description="Secretion system C-terminal sorting" evidence="3">
    <location>
        <begin position="2098"/>
        <end position="2173"/>
    </location>
</feature>
<sequence length="2174" mass="220523">MKNSLLLLLLLLLTGGVRAQTVLLTESFETDGEGTRYTSNTFDFRANTNNPPSPNNNGLTQYFVRNTANPVLNPYPAGGASFGANASPITIGNVTGSAFWISESARGTGDISTIIRPPATLTLNPVNTTGYSGLQVKIDLAQGTRPTALQIENDDKINIQYSTNGGLSYTTIGSFVGDNPAANVAGNWRQDANLNGSSVDDVATNSPILSQTLTTFAFGIPVTASSLLVRVEVDQVGATEELAFDKIQVLGTLSATAAPVMANIETAPLPYAEGQAATQVTNTLTVSDADSPNLTGATVQFTSGFVSGQDVLAFTPANGINRSYNATTGILTLTGTASVATYQAALRTVTYQNTNVVTATGGNRLVQFTTTDGVNNSNGATRIVAVAAVLNAAAALPYTEDFTTDGEGLRYSSNQFVSSGNSAFLRTNRNPYDAAGNATTFTNISNAYYWFGENTANGNNPDPLRIGRLVTQQVDASSFSNLHFQIRLGATSVGSRIQTTDYFKLYYRTGGSAGTWTLFGSFRGNNSAAVGNGVMQQDTDPNNPGTVPNGTTLTEALQNFDFTLPAAANGQLVDFRLDLSIDDDPADFAFDLLQVTGTVSPPVVTAPANGSLINTRTPAYSGTAPAGSTVTVFVDGTSIGTTTATGGTFNLTQPTNLTDGSHTVRATATLNGTTSASSNTNTFTVDATSPSVAISSTAGTSGSTTSTSPIPFTVSFSENVTGFVAGDVTITNGTLSGFTAVNGTTYTFNVTPAGNGLVTVNVPANVGQDAAGNGNTAATQFNITYSQPVTAAPVVISPANGSLLTTNTPSYTGTAPAGSIVTVFVDGASIGTTTATGGTFSLTQPTNLSQGSHTVRATAQTSGSAVSPNSNTNTFTVDTVSPTTAISSTAGASGSTTNTSPIPFTVTFSESVTGFVAGDVIITNGTLSGFTSVNGTTYTFTVTPAGNGLVTVNVPANVGQDAAGNGNTAATQFNITYSQPVTAAPVVTAPANGSLISTRTPAYSGTAPAGSTVTVFVDGASIGTTTATGGTFSLTQPTNLTDGSHTVRATAQASGSAVSPNSNTNTFTVDATSPSVVISSTAGASGSTTGTSPIPFTVTFSENVTGFVAGDVTITNGTLAAFTSVNGTTYTFAVTPAGNGAVTVNVPANVGQDAAGNGNTAATQFNITYSQPVTAAPVVISPANGSLLTTSTPVYTGTAPAGSTVTVYIDGTAIGTTTATGVGGFSIAQPTNLSQGSHTVRATAQTSGSAVSPNSNTNTFTVDTVSPTTAISSTATNPTSTSPIPVTVTFSESVTGFVAGDVAITNGTLSGFTAVNSTTYTFNVTPTASGTVTINVAANVSQDAAGNGNTAASQFSIQYNLPGTAAPIVTLPANGSLINTRTPAYSGTAPAGSTVTVYVDGTSIGTTTATGGTFSLTQPTNLADGSHTVFATAQSSGSTVSANSNTNTFVVDATSPSVVISSTAGASGSTTNTAPIPFTVTFSESVTGFVAGDVTITNGTLSGFTAVNGTTYTFSVTPTAVGTVTVNVAANVSQDAAGNGNTAAAQFNIIYALPVTATTWTGLVSNDWFTMGNWTAGVPTSTLDAVIAVSGNGNYPRIGAGTATVRSLTLDAGTTLTQTGGTLASSGNLTNNGTFAATGGTVSLTGSSTQSVGGSSRTSFWNLTVGAAAATLSGAVDVQRLLTLNGNLVTNGQPFTLLSNATATAMVVNNSGVVTGTATVQRYIDPNLNPGLGYRHYSSPVASTTVADLATSTFMPVVNLAYNTVGNTVRPFPTVYGYDESRLNSTNATTQNFDYGYFSPGSLTDPLVRGRGYTVNIDAASKVDLVGSLNSGTVPVGALSRGSEANAGWHLLGNPYPAPLDWNSARTGLPTGVIDAVYVFKSSSQYTGTYQFYQNGFGTLPGGLIGSMQGFFVRVSQPVAAFNFLNAWRSTIYQNPTFNRSTADTRPAVQLELVDAQGTRDAAFVYFEQGATAGLDDHYDAAKLPNTTGLNLASVAAGNSLAVNGLPLIGTAPVTVPLFIGLPATGTYTLHAAQLQNFATGAQPWLRDLQLNTLTDLSLTPDYTFTMNAVNTAPRFELVFGPAQVLSTSAALAAQVAVFPNPARSAVAVELPGNLSRQPVTAALVDALGRVVSQQVLPAGLSTHKLSLTNVATGVYTLRLSTSAGVIVKKLIVE</sequence>
<dbReference type="RefSeq" id="WP_208176687.1">
    <property type="nucleotide sequence ID" value="NZ_JAGETZ010000009.1"/>
</dbReference>
<evidence type="ECO:0000313" key="6">
    <source>
        <dbReference type="Proteomes" id="UP000664369"/>
    </source>
</evidence>
<feature type="domain" description="Bacterial Ig-like" evidence="4">
    <location>
        <begin position="1263"/>
        <end position="1357"/>
    </location>
</feature>
<dbReference type="Gene3D" id="2.60.40.10">
    <property type="entry name" value="Immunoglobulins"/>
    <property type="match status" value="4"/>
</dbReference>
<name>A0ABS3QIC4_9BACT</name>
<evidence type="ECO:0000259" key="3">
    <source>
        <dbReference type="Pfam" id="PF18962"/>
    </source>
</evidence>
<protein>
    <submittedName>
        <fullName evidence="5">T9SS type A sorting domain-containing protein</fullName>
    </submittedName>
</protein>
<feature type="domain" description="Bacterial Ig-like" evidence="4">
    <location>
        <begin position="1452"/>
        <end position="1547"/>
    </location>
</feature>
<feature type="region of interest" description="Disordered" evidence="1">
    <location>
        <begin position="835"/>
        <end position="878"/>
    </location>
</feature>
<dbReference type="Pfam" id="PF19078">
    <property type="entry name" value="Big_12"/>
    <property type="match status" value="5"/>
</dbReference>
<keyword evidence="6" id="KW-1185">Reference proteome</keyword>
<evidence type="ECO:0000313" key="5">
    <source>
        <dbReference type="EMBL" id="MBO2010991.1"/>
    </source>
</evidence>
<proteinExistence type="predicted"/>
<dbReference type="EMBL" id="JAGETZ010000009">
    <property type="protein sequence ID" value="MBO2010991.1"/>
    <property type="molecule type" value="Genomic_DNA"/>
</dbReference>
<evidence type="ECO:0000256" key="2">
    <source>
        <dbReference type="SAM" id="SignalP"/>
    </source>
</evidence>
<feature type="domain" description="Bacterial Ig-like" evidence="4">
    <location>
        <begin position="878"/>
        <end position="976"/>
    </location>
</feature>
<evidence type="ECO:0000256" key="1">
    <source>
        <dbReference type="SAM" id="MobiDB-lite"/>
    </source>
</evidence>
<feature type="domain" description="Bacterial Ig-like" evidence="4">
    <location>
        <begin position="686"/>
        <end position="784"/>
    </location>
</feature>
<dbReference type="Gene3D" id="2.60.40.1800">
    <property type="match status" value="2"/>
</dbReference>
<evidence type="ECO:0000259" key="4">
    <source>
        <dbReference type="Pfam" id="PF19078"/>
    </source>
</evidence>
<feature type="compositionally biased region" description="Polar residues" evidence="1">
    <location>
        <begin position="840"/>
        <end position="878"/>
    </location>
</feature>
<dbReference type="InterPro" id="IPR044048">
    <property type="entry name" value="Big_12"/>
</dbReference>
<accession>A0ABS3QIC4</accession>
<feature type="chain" id="PRO_5047093772" evidence="2">
    <location>
        <begin position="20"/>
        <end position="2174"/>
    </location>
</feature>
<dbReference type="PANTHER" id="PTHR34677">
    <property type="match status" value="1"/>
</dbReference>
<dbReference type="InterPro" id="IPR013783">
    <property type="entry name" value="Ig-like_fold"/>
</dbReference>
<keyword evidence="2" id="KW-0732">Signal</keyword>
<dbReference type="PANTHER" id="PTHR34677:SF3">
    <property type="entry name" value="BACTERIAL IG-LIKE DOMAIN-CONTAINING PROTEIN"/>
    <property type="match status" value="1"/>
</dbReference>
<feature type="domain" description="Bacterial Ig-like" evidence="4">
    <location>
        <begin position="1070"/>
        <end position="1168"/>
    </location>
</feature>
<dbReference type="NCBIfam" id="NF033510">
    <property type="entry name" value="Ca_tandemer"/>
    <property type="match status" value="5"/>
</dbReference>
<gene>
    <name evidence="5" type="ORF">J4E00_18165</name>
</gene>